<protein>
    <recommendedName>
        <fullName evidence="6">Mid2 domain-containing protein</fullName>
    </recommendedName>
</protein>
<gene>
    <name evidence="4" type="ORF">D9756_010474</name>
</gene>
<evidence type="ECO:0000256" key="1">
    <source>
        <dbReference type="SAM" id="MobiDB-lite"/>
    </source>
</evidence>
<organism evidence="4 5">
    <name type="scientific">Leucocoprinus leucothites</name>
    <dbReference type="NCBI Taxonomy" id="201217"/>
    <lineage>
        <taxon>Eukaryota</taxon>
        <taxon>Fungi</taxon>
        <taxon>Dikarya</taxon>
        <taxon>Basidiomycota</taxon>
        <taxon>Agaricomycotina</taxon>
        <taxon>Agaricomycetes</taxon>
        <taxon>Agaricomycetidae</taxon>
        <taxon>Agaricales</taxon>
        <taxon>Agaricineae</taxon>
        <taxon>Agaricaceae</taxon>
        <taxon>Leucocoprinus</taxon>
    </lineage>
</organism>
<dbReference type="AlphaFoldDB" id="A0A8H5FTL6"/>
<dbReference type="Proteomes" id="UP000559027">
    <property type="component" value="Unassembled WGS sequence"/>
</dbReference>
<evidence type="ECO:0000313" key="5">
    <source>
        <dbReference type="Proteomes" id="UP000559027"/>
    </source>
</evidence>
<accession>A0A8H5FTL6</accession>
<feature type="compositionally biased region" description="Low complexity" evidence="1">
    <location>
        <begin position="376"/>
        <end position="386"/>
    </location>
</feature>
<feature type="compositionally biased region" description="Polar residues" evidence="1">
    <location>
        <begin position="419"/>
        <end position="437"/>
    </location>
</feature>
<name>A0A8H5FTL6_9AGAR</name>
<keyword evidence="3" id="KW-0732">Signal</keyword>
<evidence type="ECO:0008006" key="6">
    <source>
        <dbReference type="Google" id="ProtNLM"/>
    </source>
</evidence>
<feature type="transmembrane region" description="Helical" evidence="2">
    <location>
        <begin position="272"/>
        <end position="296"/>
    </location>
</feature>
<keyword evidence="2" id="KW-1133">Transmembrane helix</keyword>
<keyword evidence="2" id="KW-0812">Transmembrane</keyword>
<reference evidence="4 5" key="1">
    <citation type="journal article" date="2020" name="ISME J.">
        <title>Uncovering the hidden diversity of litter-decomposition mechanisms in mushroom-forming fungi.</title>
        <authorList>
            <person name="Floudas D."/>
            <person name="Bentzer J."/>
            <person name="Ahren D."/>
            <person name="Johansson T."/>
            <person name="Persson P."/>
            <person name="Tunlid A."/>
        </authorList>
    </citation>
    <scope>NUCLEOTIDE SEQUENCE [LARGE SCALE GENOMIC DNA]</scope>
    <source>
        <strain evidence="4 5">CBS 146.42</strain>
    </source>
</reference>
<proteinExistence type="predicted"/>
<dbReference type="OrthoDB" id="2527908at2759"/>
<keyword evidence="2" id="KW-0472">Membrane</keyword>
<keyword evidence="5" id="KW-1185">Reference proteome</keyword>
<dbReference type="EMBL" id="JAACJO010000020">
    <property type="protein sequence ID" value="KAF5348312.1"/>
    <property type="molecule type" value="Genomic_DNA"/>
</dbReference>
<evidence type="ECO:0000313" key="4">
    <source>
        <dbReference type="EMBL" id="KAF5348312.1"/>
    </source>
</evidence>
<feature type="region of interest" description="Disordered" evidence="1">
    <location>
        <begin position="368"/>
        <end position="492"/>
    </location>
</feature>
<feature type="signal peptide" evidence="3">
    <location>
        <begin position="1"/>
        <end position="23"/>
    </location>
</feature>
<sequence>MLPLWQFLLRLLVASFLILQALGQNSNQTFNWKFRTDFLSQKVPSCFNFPIIVFPNPKNATAGNYSGTPPYRMMAFPEGRQPIVSPIGNDNDTLSWTPQHPIGTKLILQVVDSLGNTGGTSGSIFEVVPNSDATNCDIPSPPSDFTISSNTTQDESGTLETCQPWRLNINGGQPPYTVVLDARNSPVITNITVPSTDDAVVFINRADPNTVLFASVIDSMGRWANGTQFVSTHGSTDVSCIGFGTITTTQQELDQQDAARKAAQNSKRRTSIIVGVVVSLVLLLLIAGAAGTWLYVRKKKRTTRHEEAVLDVTPRQFVESGSAGQVLSINNFMDSSVITPSPGKASFISPDSHGLPYVVEPYTSETLSDDTSTRFSSGMTSQSPSSGANLQSRPSFASFPARSVRRSKAQEAAQDRISESNPTTLTRNSVPSGSSGQPMWPARSGSLQGTGGDELIYQHRDAGQVVRELPPPYIAPPDAAESSTAEGTERRT</sequence>
<comment type="caution">
    <text evidence="4">The sequence shown here is derived from an EMBL/GenBank/DDBJ whole genome shotgun (WGS) entry which is preliminary data.</text>
</comment>
<evidence type="ECO:0000256" key="2">
    <source>
        <dbReference type="SAM" id="Phobius"/>
    </source>
</evidence>
<feature type="chain" id="PRO_5034818314" description="Mid2 domain-containing protein" evidence="3">
    <location>
        <begin position="24"/>
        <end position="492"/>
    </location>
</feature>
<evidence type="ECO:0000256" key="3">
    <source>
        <dbReference type="SAM" id="SignalP"/>
    </source>
</evidence>